<proteinExistence type="predicted"/>
<name>A0AAQ4CSB5_9CREN</name>
<dbReference type="Proteomes" id="UP001319921">
    <property type="component" value="Chromosome"/>
</dbReference>
<evidence type="ECO:0000313" key="2">
    <source>
        <dbReference type="Proteomes" id="UP001319921"/>
    </source>
</evidence>
<dbReference type="RefSeq" id="WP_229569073.1">
    <property type="nucleotide sequence ID" value="NZ_AP025226.1"/>
</dbReference>
<accession>A0AAQ4CSB5</accession>
<sequence length="202" mass="23468">MVIYKLDCYRELCNNINNNILCDENSDFLALARDPEWEECQDVVKGICSRSIRINELTVKSCNKGSMADWFILYRTGRRVIGLIIECKINWTPNINELLDPNSDFIKQLAAETIINLLMISELCIEKHITKVHFILVLKNTVLNYIRKAKFRDGSEKVEEEILRTIRQNINNVNLSMKFELCEGNQQTITCDNNFKLDIPCC</sequence>
<reference evidence="1 2" key="1">
    <citation type="journal article" date="2022" name="Microbiol. Resour. Announc.">
        <title>Complete Genome Sequence of the Hyperthermophilic and Acidophilic Archaeon Saccharolobus caldissimus Strain HS-3T.</title>
        <authorList>
            <person name="Sakai H.D."/>
            <person name="Kurosawa N."/>
        </authorList>
    </citation>
    <scope>NUCLEOTIDE SEQUENCE [LARGE SCALE GENOMIC DNA]</scope>
    <source>
        <strain evidence="1 2">JCM32116</strain>
    </source>
</reference>
<dbReference type="AlphaFoldDB" id="A0AAQ4CSB5"/>
<dbReference type="KEGG" id="scas:SACC_17130"/>
<gene>
    <name evidence="1" type="ORF">SACC_17130</name>
</gene>
<organism evidence="1 2">
    <name type="scientific">Saccharolobus caldissimus</name>
    <dbReference type="NCBI Taxonomy" id="1702097"/>
    <lineage>
        <taxon>Archaea</taxon>
        <taxon>Thermoproteota</taxon>
        <taxon>Thermoprotei</taxon>
        <taxon>Sulfolobales</taxon>
        <taxon>Sulfolobaceae</taxon>
        <taxon>Saccharolobus</taxon>
    </lineage>
</organism>
<dbReference type="EMBL" id="AP025226">
    <property type="protein sequence ID" value="BDB98696.1"/>
    <property type="molecule type" value="Genomic_DNA"/>
</dbReference>
<protein>
    <submittedName>
        <fullName evidence="1">Uncharacterized protein</fullName>
    </submittedName>
</protein>
<dbReference type="GeneID" id="68866444"/>
<keyword evidence="2" id="KW-1185">Reference proteome</keyword>
<evidence type="ECO:0000313" key="1">
    <source>
        <dbReference type="EMBL" id="BDB98696.1"/>
    </source>
</evidence>